<dbReference type="InterPro" id="IPR011990">
    <property type="entry name" value="TPR-like_helical_dom_sf"/>
</dbReference>
<gene>
    <name evidence="2" type="ORF">TSOC_001089</name>
</gene>
<protein>
    <submittedName>
        <fullName evidence="2">Uncharacterized protein</fullName>
    </submittedName>
</protein>
<comment type="caution">
    <text evidence="2">The sequence shown here is derived from an EMBL/GenBank/DDBJ whole genome shotgun (WGS) entry which is preliminary data.</text>
</comment>
<evidence type="ECO:0000313" key="3">
    <source>
        <dbReference type="Proteomes" id="UP000236333"/>
    </source>
</evidence>
<dbReference type="SUPFAM" id="SSF48452">
    <property type="entry name" value="TPR-like"/>
    <property type="match status" value="1"/>
</dbReference>
<reference evidence="2 3" key="1">
    <citation type="journal article" date="2017" name="Mol. Biol. Evol.">
        <title>The 4-celled Tetrabaena socialis nuclear genome reveals the essential components for genetic control of cell number at the origin of multicellularity in the volvocine lineage.</title>
        <authorList>
            <person name="Featherston J."/>
            <person name="Arakaki Y."/>
            <person name="Hanschen E.R."/>
            <person name="Ferris P.J."/>
            <person name="Michod R.E."/>
            <person name="Olson B.J.S.C."/>
            <person name="Nozaki H."/>
            <person name="Durand P.M."/>
        </authorList>
    </citation>
    <scope>NUCLEOTIDE SEQUENCE [LARGE SCALE GENOMIC DNA]</scope>
    <source>
        <strain evidence="2 3">NIES-571</strain>
    </source>
</reference>
<dbReference type="Gene3D" id="1.25.40.10">
    <property type="entry name" value="Tetratricopeptide repeat domain"/>
    <property type="match status" value="1"/>
</dbReference>
<keyword evidence="3" id="KW-1185">Reference proteome</keyword>
<name>A0A2J8AHQ4_9CHLO</name>
<dbReference type="OrthoDB" id="524542at2759"/>
<feature type="region of interest" description="Disordered" evidence="1">
    <location>
        <begin position="1"/>
        <end position="51"/>
    </location>
</feature>
<feature type="compositionally biased region" description="Low complexity" evidence="1">
    <location>
        <begin position="17"/>
        <end position="32"/>
    </location>
</feature>
<dbReference type="AlphaFoldDB" id="A0A2J8AHQ4"/>
<accession>A0A2J8AHQ4</accession>
<evidence type="ECO:0000313" key="2">
    <source>
        <dbReference type="EMBL" id="PNH12053.1"/>
    </source>
</evidence>
<sequence>MRRAPTQLAPLLLGRMSSTAATTAPREAPAESSATALRQQPQQPQQHDSAASYEACLGLARSRHFDDAARSFEAFLGEQPRHHKGWISYAQMSKKRFPDAPSLAHEACRSVLDRGLSANPEAAQLWQARGLLELQAGNAGAARGLLERAVALDPALAPVLKWKALEAAGARSNAEG</sequence>
<dbReference type="EMBL" id="PGGS01000016">
    <property type="protein sequence ID" value="PNH12053.1"/>
    <property type="molecule type" value="Genomic_DNA"/>
</dbReference>
<proteinExistence type="predicted"/>
<dbReference type="Proteomes" id="UP000236333">
    <property type="component" value="Unassembled WGS sequence"/>
</dbReference>
<evidence type="ECO:0000256" key="1">
    <source>
        <dbReference type="SAM" id="MobiDB-lite"/>
    </source>
</evidence>
<organism evidence="2 3">
    <name type="scientific">Tetrabaena socialis</name>
    <dbReference type="NCBI Taxonomy" id="47790"/>
    <lineage>
        <taxon>Eukaryota</taxon>
        <taxon>Viridiplantae</taxon>
        <taxon>Chlorophyta</taxon>
        <taxon>core chlorophytes</taxon>
        <taxon>Chlorophyceae</taxon>
        <taxon>CS clade</taxon>
        <taxon>Chlamydomonadales</taxon>
        <taxon>Tetrabaenaceae</taxon>
        <taxon>Tetrabaena</taxon>
    </lineage>
</organism>
<dbReference type="Pfam" id="PF13432">
    <property type="entry name" value="TPR_16"/>
    <property type="match status" value="2"/>
</dbReference>